<dbReference type="OrthoDB" id="1452283at2"/>
<keyword evidence="2" id="KW-1133">Transmembrane helix</keyword>
<reference evidence="4" key="1">
    <citation type="submission" date="2016-11" db="EMBL/GenBank/DDBJ databases">
        <authorList>
            <person name="Varghese N."/>
            <person name="Submissions S."/>
        </authorList>
    </citation>
    <scope>NUCLEOTIDE SEQUENCE [LARGE SCALE GENOMIC DNA]</scope>
    <source>
        <strain evidence="4">DSM 22807</strain>
    </source>
</reference>
<accession>A0A1M6IMU8</accession>
<feature type="transmembrane region" description="Helical" evidence="2">
    <location>
        <begin position="53"/>
        <end position="73"/>
    </location>
</feature>
<keyword evidence="2" id="KW-0812">Transmembrane</keyword>
<keyword evidence="2" id="KW-0472">Membrane</keyword>
<keyword evidence="4" id="KW-1185">Reference proteome</keyword>
<protein>
    <submittedName>
        <fullName evidence="3">Uncharacterized protein</fullName>
    </submittedName>
</protein>
<dbReference type="STRING" id="683124.SAMN05444337_1817"/>
<evidence type="ECO:0000313" key="4">
    <source>
        <dbReference type="Proteomes" id="UP000184232"/>
    </source>
</evidence>
<sequence length="78" mass="9179">MKLIKSSKNRTFNYQPRFSGENKSLNTSDSESKNDFVSKWKEEHKQNRKVKSVLPMWSLLLLLVLLLLGIYALDMYIN</sequence>
<evidence type="ECO:0000256" key="2">
    <source>
        <dbReference type="SAM" id="Phobius"/>
    </source>
</evidence>
<proteinExistence type="predicted"/>
<evidence type="ECO:0000313" key="3">
    <source>
        <dbReference type="EMBL" id="SHJ35752.1"/>
    </source>
</evidence>
<feature type="compositionally biased region" description="Polar residues" evidence="1">
    <location>
        <begin position="9"/>
        <end position="29"/>
    </location>
</feature>
<feature type="region of interest" description="Disordered" evidence="1">
    <location>
        <begin position="1"/>
        <end position="32"/>
    </location>
</feature>
<dbReference type="AlphaFoldDB" id="A0A1M6IMU8"/>
<organism evidence="3 4">
    <name type="scientific">Flavobacterium haoranii</name>
    <dbReference type="NCBI Taxonomy" id="683124"/>
    <lineage>
        <taxon>Bacteria</taxon>
        <taxon>Pseudomonadati</taxon>
        <taxon>Bacteroidota</taxon>
        <taxon>Flavobacteriia</taxon>
        <taxon>Flavobacteriales</taxon>
        <taxon>Flavobacteriaceae</taxon>
        <taxon>Flavobacterium</taxon>
    </lineage>
</organism>
<dbReference type="EMBL" id="FQZH01000003">
    <property type="protein sequence ID" value="SHJ35752.1"/>
    <property type="molecule type" value="Genomic_DNA"/>
</dbReference>
<name>A0A1M6IMU8_9FLAO</name>
<dbReference type="Proteomes" id="UP000184232">
    <property type="component" value="Unassembled WGS sequence"/>
</dbReference>
<gene>
    <name evidence="3" type="ORF">SAMN05444337_1817</name>
</gene>
<evidence type="ECO:0000256" key="1">
    <source>
        <dbReference type="SAM" id="MobiDB-lite"/>
    </source>
</evidence>
<dbReference type="RefSeq" id="WP_072784225.1">
    <property type="nucleotide sequence ID" value="NZ_CP045292.1"/>
</dbReference>